<dbReference type="GO" id="GO:0005829">
    <property type="term" value="C:cytosol"/>
    <property type="evidence" value="ECO:0007669"/>
    <property type="project" value="GOC"/>
</dbReference>
<evidence type="ECO:0000256" key="2">
    <source>
        <dbReference type="ARBA" id="ARBA00023203"/>
    </source>
</evidence>
<gene>
    <name evidence="5" type="ORF">WN55_06543</name>
</gene>
<dbReference type="GO" id="GO:0043015">
    <property type="term" value="F:gamma-tubulin binding"/>
    <property type="evidence" value="ECO:0007669"/>
    <property type="project" value="TreeGrafter"/>
</dbReference>
<dbReference type="EMBL" id="KQ435035">
    <property type="protein sequence ID" value="KZC14061.1"/>
    <property type="molecule type" value="Genomic_DNA"/>
</dbReference>
<dbReference type="GO" id="GO:0055037">
    <property type="term" value="C:recycling endosome"/>
    <property type="evidence" value="ECO:0007669"/>
    <property type="project" value="TreeGrafter"/>
</dbReference>
<reference evidence="5 6" key="1">
    <citation type="submission" date="2015-07" db="EMBL/GenBank/DDBJ databases">
        <title>The genome of Dufourea novaeangliae.</title>
        <authorList>
            <person name="Pan H."/>
            <person name="Kapheim K."/>
        </authorList>
    </citation>
    <scope>NUCLEOTIDE SEQUENCE [LARGE SCALE GENOMIC DNA]</scope>
    <source>
        <strain evidence="5">0120121106</strain>
        <tissue evidence="5">Whole body</tissue>
    </source>
</reference>
<feature type="compositionally biased region" description="Acidic residues" evidence="3">
    <location>
        <begin position="456"/>
        <end position="465"/>
    </location>
</feature>
<dbReference type="OrthoDB" id="307871at2759"/>
<proteinExistence type="inferred from homology"/>
<dbReference type="GO" id="GO:0042147">
    <property type="term" value="P:retrograde transport, endosome to Golgi"/>
    <property type="evidence" value="ECO:0007669"/>
    <property type="project" value="TreeGrafter"/>
</dbReference>
<protein>
    <submittedName>
        <fullName evidence="5">WAS protein family like protein 1</fullName>
    </submittedName>
</protein>
<feature type="region of interest" description="Disordered" evidence="3">
    <location>
        <begin position="267"/>
        <end position="289"/>
    </location>
</feature>
<dbReference type="AlphaFoldDB" id="A0A154PQ80"/>
<dbReference type="Proteomes" id="UP000076502">
    <property type="component" value="Unassembled WGS sequence"/>
</dbReference>
<feature type="compositionally biased region" description="Polar residues" evidence="3">
    <location>
        <begin position="441"/>
        <end position="455"/>
    </location>
</feature>
<evidence type="ECO:0000256" key="1">
    <source>
        <dbReference type="ARBA" id="ARBA00005602"/>
    </source>
</evidence>
<dbReference type="GO" id="GO:0071203">
    <property type="term" value="C:WASH complex"/>
    <property type="evidence" value="ECO:0007669"/>
    <property type="project" value="InterPro"/>
</dbReference>
<dbReference type="GO" id="GO:0043014">
    <property type="term" value="F:alpha-tubulin binding"/>
    <property type="evidence" value="ECO:0007669"/>
    <property type="project" value="InterPro"/>
</dbReference>
<dbReference type="Pfam" id="PF11945">
    <property type="entry name" value="WASH_WAHD"/>
    <property type="match status" value="1"/>
</dbReference>
<evidence type="ECO:0000313" key="5">
    <source>
        <dbReference type="EMBL" id="KZC14061.1"/>
    </source>
</evidence>
<feature type="compositionally biased region" description="Polar residues" evidence="3">
    <location>
        <begin position="267"/>
        <end position="276"/>
    </location>
</feature>
<dbReference type="InterPro" id="IPR003124">
    <property type="entry name" value="WH2_dom"/>
</dbReference>
<evidence type="ECO:0000256" key="3">
    <source>
        <dbReference type="SAM" id="MobiDB-lite"/>
    </source>
</evidence>
<feature type="region of interest" description="Disordered" evidence="3">
    <location>
        <begin position="312"/>
        <end position="345"/>
    </location>
</feature>
<keyword evidence="2" id="KW-0009">Actin-binding</keyword>
<keyword evidence="6" id="KW-1185">Reference proteome</keyword>
<dbReference type="PROSITE" id="PS51082">
    <property type="entry name" value="WH2"/>
    <property type="match status" value="1"/>
</dbReference>
<dbReference type="GO" id="GO:0006887">
    <property type="term" value="P:exocytosis"/>
    <property type="evidence" value="ECO:0007669"/>
    <property type="project" value="TreeGrafter"/>
</dbReference>
<accession>A0A154PQ80</accession>
<feature type="region of interest" description="Disordered" evidence="3">
    <location>
        <begin position="422"/>
        <end position="465"/>
    </location>
</feature>
<dbReference type="STRING" id="178035.A0A154PQ80"/>
<comment type="similarity">
    <text evidence="1">Belongs to the WASH1 family.</text>
</comment>
<evidence type="ECO:0000259" key="4">
    <source>
        <dbReference type="PROSITE" id="PS51082"/>
    </source>
</evidence>
<dbReference type="PANTHER" id="PTHR23331">
    <property type="entry name" value="CXYORF1"/>
    <property type="match status" value="1"/>
</dbReference>
<evidence type="ECO:0000313" key="6">
    <source>
        <dbReference type="Proteomes" id="UP000076502"/>
    </source>
</evidence>
<name>A0A154PQ80_DUFNO</name>
<feature type="compositionally biased region" description="Pro residues" evidence="3">
    <location>
        <begin position="324"/>
        <end position="333"/>
    </location>
</feature>
<dbReference type="InterPro" id="IPR028290">
    <property type="entry name" value="WASH1"/>
</dbReference>
<feature type="domain" description="WH2" evidence="4">
    <location>
        <begin position="362"/>
        <end position="384"/>
    </location>
</feature>
<dbReference type="InterPro" id="IPR021854">
    <property type="entry name" value="WASH1_WAHD"/>
</dbReference>
<dbReference type="GO" id="GO:0034314">
    <property type="term" value="P:Arp2/3 complex-mediated actin nucleation"/>
    <property type="evidence" value="ECO:0007669"/>
    <property type="project" value="InterPro"/>
</dbReference>
<dbReference type="GO" id="GO:0032456">
    <property type="term" value="P:endocytic recycling"/>
    <property type="evidence" value="ECO:0007669"/>
    <property type="project" value="TreeGrafter"/>
</dbReference>
<dbReference type="GO" id="GO:0005769">
    <property type="term" value="C:early endosome"/>
    <property type="evidence" value="ECO:0007669"/>
    <property type="project" value="InterPro"/>
</dbReference>
<sequence length="465" mass="52008">MIVHLGVIPDNLRHEETIVQIAEALDDLNFSVSYIFDCIDKRLHENSERLSTIRNRATKVQDQLQYLQTNLNLKAVKMYSAAKYPACHTYKEYKMAIPPNYKDTHEIPKTYKCSVPIKEVPETYLPSNCKTEDAQHGANNNLQEKLQFYHVRSKTSKEVYTDSNELTFPLHLYSISALLFDSMDNPYKILTKQTGHRANESQQIEDAPDSIIQPWLTSEMDWSSSYLYTPTLGEVPQINVPPTLPDLPGIVDDEKFVLDLNSQSPIAPSSAVTTPTVRLDLPTPTSTADEKDLNRKLKQNMLNLPGFIDTDSSKHSTQDATILVPPPPPPPPISETYTTTTRKDSKNKRITGVKNKSTNLDDRSNLMAAIRDAGGIERAKLRHTVPPEEKGNRWSSASVGGDLMADLHAKLALRRKGIAGTGGNALERMSSLIPPPPKPNEASTWDRNSATSECDSQPDTDDWDE</sequence>
<organism evidence="5 6">
    <name type="scientific">Dufourea novaeangliae</name>
    <name type="common">Sweat bee</name>
    <dbReference type="NCBI Taxonomy" id="178035"/>
    <lineage>
        <taxon>Eukaryota</taxon>
        <taxon>Metazoa</taxon>
        <taxon>Ecdysozoa</taxon>
        <taxon>Arthropoda</taxon>
        <taxon>Hexapoda</taxon>
        <taxon>Insecta</taxon>
        <taxon>Pterygota</taxon>
        <taxon>Neoptera</taxon>
        <taxon>Endopterygota</taxon>
        <taxon>Hymenoptera</taxon>
        <taxon>Apocrita</taxon>
        <taxon>Aculeata</taxon>
        <taxon>Apoidea</taxon>
        <taxon>Anthophila</taxon>
        <taxon>Halictidae</taxon>
        <taxon>Rophitinae</taxon>
        <taxon>Dufourea</taxon>
    </lineage>
</organism>
<dbReference type="GO" id="GO:0003779">
    <property type="term" value="F:actin binding"/>
    <property type="evidence" value="ECO:0007669"/>
    <property type="project" value="UniProtKB-KW"/>
</dbReference>
<dbReference type="PANTHER" id="PTHR23331:SF1">
    <property type="entry name" value="WASH COMPLEX SUBUNIT 1"/>
    <property type="match status" value="1"/>
</dbReference>